<evidence type="ECO:0000259" key="7">
    <source>
        <dbReference type="PROSITE" id="PS51352"/>
    </source>
</evidence>
<dbReference type="SUPFAM" id="SSF52833">
    <property type="entry name" value="Thioredoxin-like"/>
    <property type="match status" value="1"/>
</dbReference>
<sequence>MRTTLLILLAAMLTAVGYGQTTDAKAISANEGKDMRTVYDFSLPDTKGNEVSLSEYKGKVLLIVNTATACGFTPQYEELEAMYRNMKAEGFEILDVPCNQFGNQAPGTDEEIAEFCRVNFGTEFSLFSKSDVNGENELPLYTWLKSEKGFEGFDKENSLSPRLESMFDKADPDWRSKSDIKWNFTKFLINRQGEVVARFEPTADMSKVEARIKAELNKK</sequence>
<evidence type="ECO:0000256" key="4">
    <source>
        <dbReference type="PIRSR" id="PIRSR000303-1"/>
    </source>
</evidence>
<dbReference type="Pfam" id="PF00255">
    <property type="entry name" value="GSHPx"/>
    <property type="match status" value="1"/>
</dbReference>
<evidence type="ECO:0000256" key="6">
    <source>
        <dbReference type="SAM" id="SignalP"/>
    </source>
</evidence>
<keyword evidence="9" id="KW-1185">Reference proteome</keyword>
<dbReference type="PROSITE" id="PS51355">
    <property type="entry name" value="GLUTATHIONE_PEROXID_3"/>
    <property type="match status" value="1"/>
</dbReference>
<dbReference type="PROSITE" id="PS51352">
    <property type="entry name" value="THIOREDOXIN_2"/>
    <property type="match status" value="1"/>
</dbReference>
<keyword evidence="2 5" id="KW-0575">Peroxidase</keyword>
<dbReference type="PANTHER" id="PTHR11592">
    <property type="entry name" value="GLUTATHIONE PEROXIDASE"/>
    <property type="match status" value="1"/>
</dbReference>
<dbReference type="InterPro" id="IPR000889">
    <property type="entry name" value="Glutathione_peroxidase"/>
</dbReference>
<dbReference type="AlphaFoldDB" id="A0A2U1FF83"/>
<feature type="active site" evidence="4">
    <location>
        <position position="70"/>
    </location>
</feature>
<dbReference type="PIRSF" id="PIRSF000303">
    <property type="entry name" value="Glutathion_perox"/>
    <property type="match status" value="1"/>
</dbReference>
<keyword evidence="6" id="KW-0732">Signal</keyword>
<gene>
    <name evidence="8" type="ORF">C7382_107152</name>
</gene>
<dbReference type="InterPro" id="IPR036249">
    <property type="entry name" value="Thioredoxin-like_sf"/>
</dbReference>
<dbReference type="PROSITE" id="PS00460">
    <property type="entry name" value="GLUTATHIONE_PEROXID_1"/>
    <property type="match status" value="1"/>
</dbReference>
<dbReference type="GO" id="GO:0004601">
    <property type="term" value="F:peroxidase activity"/>
    <property type="evidence" value="ECO:0007669"/>
    <property type="project" value="UniProtKB-KW"/>
</dbReference>
<name>A0A2U1FF83_9PORP</name>
<dbReference type="PRINTS" id="PR01011">
    <property type="entry name" value="GLUTPROXDASE"/>
</dbReference>
<evidence type="ECO:0000256" key="5">
    <source>
        <dbReference type="RuleBase" id="RU000499"/>
    </source>
</evidence>
<evidence type="ECO:0000256" key="3">
    <source>
        <dbReference type="ARBA" id="ARBA00023002"/>
    </source>
</evidence>
<dbReference type="PANTHER" id="PTHR11592:SF78">
    <property type="entry name" value="GLUTATHIONE PEROXIDASE"/>
    <property type="match status" value="1"/>
</dbReference>
<protein>
    <recommendedName>
        <fullName evidence="5">Glutathione peroxidase</fullName>
    </recommendedName>
</protein>
<dbReference type="GO" id="GO:0034599">
    <property type="term" value="P:cellular response to oxidative stress"/>
    <property type="evidence" value="ECO:0007669"/>
    <property type="project" value="TreeGrafter"/>
</dbReference>
<evidence type="ECO:0000313" key="8">
    <source>
        <dbReference type="EMBL" id="PVZ10786.1"/>
    </source>
</evidence>
<dbReference type="Proteomes" id="UP000245462">
    <property type="component" value="Unassembled WGS sequence"/>
</dbReference>
<evidence type="ECO:0000313" key="9">
    <source>
        <dbReference type="Proteomes" id="UP000245462"/>
    </source>
</evidence>
<accession>A0A2U1FF83</accession>
<evidence type="ECO:0000256" key="2">
    <source>
        <dbReference type="ARBA" id="ARBA00022559"/>
    </source>
</evidence>
<dbReference type="EMBL" id="QEKY01000007">
    <property type="protein sequence ID" value="PVZ10786.1"/>
    <property type="molecule type" value="Genomic_DNA"/>
</dbReference>
<keyword evidence="3 5" id="KW-0560">Oxidoreductase</keyword>
<feature type="signal peptide" evidence="6">
    <location>
        <begin position="1"/>
        <end position="17"/>
    </location>
</feature>
<dbReference type="CDD" id="cd00340">
    <property type="entry name" value="GSH_Peroxidase"/>
    <property type="match status" value="1"/>
</dbReference>
<dbReference type="Gene3D" id="3.40.30.10">
    <property type="entry name" value="Glutaredoxin"/>
    <property type="match status" value="1"/>
</dbReference>
<proteinExistence type="inferred from homology"/>
<evidence type="ECO:0000256" key="1">
    <source>
        <dbReference type="ARBA" id="ARBA00006926"/>
    </source>
</evidence>
<feature type="domain" description="Thioredoxin" evidence="7">
    <location>
        <begin position="32"/>
        <end position="217"/>
    </location>
</feature>
<dbReference type="InterPro" id="IPR029759">
    <property type="entry name" value="GPX_AS"/>
</dbReference>
<dbReference type="InterPro" id="IPR013766">
    <property type="entry name" value="Thioredoxin_domain"/>
</dbReference>
<comment type="similarity">
    <text evidence="1 5">Belongs to the glutathione peroxidase family.</text>
</comment>
<comment type="caution">
    <text evidence="8">The sequence shown here is derived from an EMBL/GenBank/DDBJ whole genome shotgun (WGS) entry which is preliminary data.</text>
</comment>
<feature type="chain" id="PRO_5015427231" description="Glutathione peroxidase" evidence="6">
    <location>
        <begin position="18"/>
        <end position="219"/>
    </location>
</feature>
<dbReference type="SMR" id="A0A2U1FF83"/>
<dbReference type="FunFam" id="3.40.30.10:FF:000010">
    <property type="entry name" value="Glutathione peroxidase"/>
    <property type="match status" value="1"/>
</dbReference>
<reference evidence="8 9" key="1">
    <citation type="submission" date="2018-04" db="EMBL/GenBank/DDBJ databases">
        <title>Genomic Encyclopedia of Type Strains, Phase IV (KMG-IV): sequencing the most valuable type-strain genomes for metagenomic binning, comparative biology and taxonomic classification.</title>
        <authorList>
            <person name="Goeker M."/>
        </authorList>
    </citation>
    <scope>NUCLEOTIDE SEQUENCE [LARGE SCALE GENOMIC DNA]</scope>
    <source>
        <strain evidence="8 9">DSM 28520</strain>
    </source>
</reference>
<organism evidence="8 9">
    <name type="scientific">Porphyromonas loveana</name>
    <dbReference type="NCBI Taxonomy" id="1884669"/>
    <lineage>
        <taxon>Bacteria</taxon>
        <taxon>Pseudomonadati</taxon>
        <taxon>Bacteroidota</taxon>
        <taxon>Bacteroidia</taxon>
        <taxon>Bacteroidales</taxon>
        <taxon>Porphyromonadaceae</taxon>
        <taxon>Porphyromonas</taxon>
    </lineage>
</organism>